<evidence type="ECO:0000256" key="1">
    <source>
        <dbReference type="ARBA" id="ARBA00001974"/>
    </source>
</evidence>
<dbReference type="InterPro" id="IPR012132">
    <property type="entry name" value="GMC_OxRdtase"/>
</dbReference>
<dbReference type="Pfam" id="PF05199">
    <property type="entry name" value="GMC_oxred_C"/>
    <property type="match status" value="1"/>
</dbReference>
<evidence type="ECO:0000313" key="8">
    <source>
        <dbReference type="EMBL" id="CDJ60656.1"/>
    </source>
</evidence>
<organism evidence="8 9">
    <name type="scientific">Eimeria maxima</name>
    <name type="common">Coccidian parasite</name>
    <dbReference type="NCBI Taxonomy" id="5804"/>
    <lineage>
        <taxon>Eukaryota</taxon>
        <taxon>Sar</taxon>
        <taxon>Alveolata</taxon>
        <taxon>Apicomplexa</taxon>
        <taxon>Conoidasida</taxon>
        <taxon>Coccidia</taxon>
        <taxon>Eucoccidiorida</taxon>
        <taxon>Eimeriorina</taxon>
        <taxon>Eimeriidae</taxon>
        <taxon>Eimeria</taxon>
    </lineage>
</organism>
<dbReference type="PANTHER" id="PTHR11552">
    <property type="entry name" value="GLUCOSE-METHANOL-CHOLINE GMC OXIDOREDUCTASE"/>
    <property type="match status" value="1"/>
</dbReference>
<reference evidence="8" key="2">
    <citation type="submission" date="2013-10" db="EMBL/GenBank/DDBJ databases">
        <authorList>
            <person name="Aslett M."/>
        </authorList>
    </citation>
    <scope>NUCLEOTIDE SEQUENCE [LARGE SCALE GENOMIC DNA]</scope>
    <source>
        <strain evidence="8">Weybridge</strain>
    </source>
</reference>
<gene>
    <name evidence="8" type="ORF">EMWEY_00033380</name>
</gene>
<dbReference type="GO" id="GO:0005743">
    <property type="term" value="C:mitochondrial inner membrane"/>
    <property type="evidence" value="ECO:0007669"/>
    <property type="project" value="TreeGrafter"/>
</dbReference>
<keyword evidence="6" id="KW-0732">Signal</keyword>
<feature type="region of interest" description="Disordered" evidence="5">
    <location>
        <begin position="1408"/>
        <end position="1440"/>
    </location>
</feature>
<keyword evidence="3" id="KW-0285">Flavoprotein</keyword>
<proteinExistence type="inferred from homology"/>
<evidence type="ECO:0000313" key="9">
    <source>
        <dbReference type="Proteomes" id="UP000030763"/>
    </source>
</evidence>
<evidence type="ECO:0000256" key="3">
    <source>
        <dbReference type="ARBA" id="ARBA00022630"/>
    </source>
</evidence>
<dbReference type="Gene3D" id="3.50.50.60">
    <property type="entry name" value="FAD/NAD(P)-binding domain"/>
    <property type="match status" value="3"/>
</dbReference>
<evidence type="ECO:0000256" key="4">
    <source>
        <dbReference type="ARBA" id="ARBA00022827"/>
    </source>
</evidence>
<feature type="compositionally biased region" description="Polar residues" evidence="5">
    <location>
        <begin position="40"/>
        <end position="54"/>
    </location>
</feature>
<dbReference type="EMBL" id="HG721900">
    <property type="protein sequence ID" value="CDJ60656.1"/>
    <property type="molecule type" value="Genomic_DNA"/>
</dbReference>
<dbReference type="InterPro" id="IPR007867">
    <property type="entry name" value="GMC_OxRtase_C"/>
</dbReference>
<name>U6M9G5_EIMMA</name>
<protein>
    <submittedName>
        <fullName evidence="8">Oxidoreductase, putative</fullName>
    </submittedName>
</protein>
<dbReference type="PROSITE" id="PS00624">
    <property type="entry name" value="GMC_OXRED_2"/>
    <property type="match status" value="1"/>
</dbReference>
<dbReference type="GO" id="GO:0050660">
    <property type="term" value="F:flavin adenine dinucleotide binding"/>
    <property type="evidence" value="ECO:0007669"/>
    <property type="project" value="InterPro"/>
</dbReference>
<dbReference type="GeneID" id="25337324"/>
<dbReference type="OrthoDB" id="269227at2759"/>
<reference evidence="8" key="1">
    <citation type="submission" date="2013-10" db="EMBL/GenBank/DDBJ databases">
        <title>Genomic analysis of the causative agents of coccidiosis in chickens.</title>
        <authorList>
            <person name="Reid A.J."/>
            <person name="Blake D."/>
            <person name="Billington K."/>
            <person name="Browne H."/>
            <person name="Dunn M."/>
            <person name="Hung S."/>
            <person name="Kawahara F."/>
            <person name="Miranda-Saavedra D."/>
            <person name="Mourier T."/>
            <person name="Nagra H."/>
            <person name="Otto T.D."/>
            <person name="Rawlings N."/>
            <person name="Sanchez A."/>
            <person name="Sanders M."/>
            <person name="Subramaniam C."/>
            <person name="Tay Y."/>
            <person name="Dear P."/>
            <person name="Doerig C."/>
            <person name="Gruber A."/>
            <person name="Parkinson J."/>
            <person name="Shirley M."/>
            <person name="Wan K.L."/>
            <person name="Berriman M."/>
            <person name="Tomley F."/>
            <person name="Pain A."/>
        </authorList>
    </citation>
    <scope>NUCLEOTIDE SEQUENCE [LARGE SCALE GENOMIC DNA]</scope>
    <source>
        <strain evidence="8">Weybridge</strain>
    </source>
</reference>
<dbReference type="VEuPathDB" id="ToxoDB:EMWEY_00033380"/>
<comment type="similarity">
    <text evidence="2">Belongs to the GMC oxidoreductase family.</text>
</comment>
<evidence type="ECO:0000256" key="5">
    <source>
        <dbReference type="SAM" id="MobiDB-lite"/>
    </source>
</evidence>
<evidence type="ECO:0000256" key="6">
    <source>
        <dbReference type="SAM" id="SignalP"/>
    </source>
</evidence>
<keyword evidence="9" id="KW-1185">Reference proteome</keyword>
<sequence>MAAGRAARALLLTAAAATAAVAAEAAAVSKAEPAVDTPVSPLSQDTSLESQETTAPQRFIGTALEAIAGADFSLDPVEVSGGFFSRDPEYLPDSFVEQLPVDEETFDFIIVGGGAAGCALADILSQSGKKVLLLERGMQRTKFTSPNAMSARGAGIGLADATISQPVGTVQGVRTFSGAVMGGGSAVNLGIVIGETEDYFREMARQFPGYNIDYGRLKRVRPRLIKHCLKRKTESFADFRDGFRVHLESSCTRTGGLAFSACMQAYDYVAWKLARAMPVLPPFGNAYSDALASTGYKYWGGGAYPEPSLYVRPGYQWVGYSLFDSRNDFHRNASDALLERLPNLHIKTRHTVRKVTFVDTPHRKTANCVVYRPTKYQDIRPIGDLWSLFPSSAADWAPWVGTFLEPTSVLTGAGIENSETNLRRVCLSNPGTGRIVLSTGAVHTPLVLYRSGIGPAIQLSLLKVPQILENPAVGSAFSDRVFLSIPGFLKHYTDAIPLINPSRSLRRLAANEEPGSQKVTKLRLISKPSFEPILSQEQLEKAITPEVRDAVNKILNQNVPVEVITIDEDDDPAFRTGFEPPVLLPDNLMFPGPLQYLAPALQPRVCQFMGLRHIGPHCKGHQINDRNLGCSLVTMEELSGDRLAEGFIYASRYMFPTAFRKDPILDAITEILQGCSNYRAPFGIVILKPLCVIAQPVVKCLRKAVAPFYFTSEPKSRGSIRLKPTGEVVIDPQYLVDEQDLFDAIRGTATLVDQINGESYRGIIQEKGPKSCPLAILNGLLDILLTLASTTSPFLTHSSNFAEIQRYLQDLIPPESRRLRRLMVVNDAYRMKPAVYEDEEGNEYEDYSAFVEHNVDEAKMEKLGIKRRLEEVGFDFVSYRAHVEGTDESAKDPSLHLGAIGRRLDAELEKVLGSEKMDELKKAAESIKSEEILRASPNEPGLQEAIEDCKKPCTQKAVDNHTCAKLDVCCTTYGNSKCIRLPGQPTLADQQIKGPYSNADAADSGGAVKKEEFLAPFFGLSAVASEKPASQQWAATYPPRLPSLFLTLCCSQNPKALAKFALSYMTSIGHTYGSAPMGRVVDDKFQVMGVNGLSIVDASVLPQLTRMNPVYTVMALGRMVVQLNFLLELLETFAAFIHSSCNKKSQPCHQIHVRRSAGSVLLPVVQYRRDFCEFLAFNLALANFYCNFGGRESMGNHPSHPSIPLDGYLAVRASIEARFPPSQELRQIKPTEATACWGAPGGELHATLSGGRPQENPVAGEPCRSNVPLLLNRVAAGALVPPTLSVAETTDTNSDWAPDEFEAAASSEILGGPSQSFTREKAPRVRAQSPQPFPSMSHCSSTVSRKAGTHKQQLPEREISGSSSRSSRSNSSGSNDGGSACSTRKVYAVSAFPGPSSRPKQLDATLVASSGGAQRPRQDRSQQKNSSRSPPGACIADQHKAGFPVGTRQTRVARGAPEGRAAGVPSAGAEEHEMFCPLSPNSALGSCTPSKASSKSAPKTMGQTAVFVGTTSSSHGMPAERNISYGPACNHLPFLEGRALQALLPFLFGRTLGICMSVCVHWFMRISNGLAEMCSPIVRGFEASYGKYLYPVNATVKLQALHTTEGNGVRLDWVITAKVLPPSANHVLSLGYCFKYRPPSSLNGWHAPSRCTFTGRDFSGRADGISLMSSRSYLRRLQGGCQSPGAIIRPPSCALGEATEHRREAPMFSVAVAPAASKRRLWLHRDMCRFHGDETGQAVSSHLGPVCVGDFVEVPVVLSNGIGASDVSSIQWFPISIARRVPRVLSGPRAFDAASKGLYEGCSLELQYTEWFDGDQYRHMTTERLQRAECLEPELHHESTEYSGIDLLVRRSLYRAMQEGTAGAAAQRAWGLQCKVVSQEAPIVFPLTRKGLLHDRSTCLQLRVGDTLESYLTIGGANV</sequence>
<dbReference type="RefSeq" id="XP_013337306.1">
    <property type="nucleotide sequence ID" value="XM_013481852.1"/>
</dbReference>
<feature type="domain" description="Glucose-methanol-choline oxidoreductase N-terminal" evidence="7">
    <location>
        <begin position="440"/>
        <end position="454"/>
    </location>
</feature>
<evidence type="ECO:0000256" key="2">
    <source>
        <dbReference type="ARBA" id="ARBA00010790"/>
    </source>
</evidence>
<comment type="cofactor">
    <cofactor evidence="1">
        <name>FAD</name>
        <dbReference type="ChEBI" id="CHEBI:57692"/>
    </cofactor>
</comment>
<dbReference type="GO" id="GO:0008812">
    <property type="term" value="F:choline dehydrogenase activity"/>
    <property type="evidence" value="ECO:0007669"/>
    <property type="project" value="TreeGrafter"/>
</dbReference>
<feature type="signal peptide" evidence="6">
    <location>
        <begin position="1"/>
        <end position="22"/>
    </location>
</feature>
<evidence type="ECO:0000259" key="7">
    <source>
        <dbReference type="PROSITE" id="PS00624"/>
    </source>
</evidence>
<dbReference type="Gene3D" id="3.30.410.40">
    <property type="match status" value="1"/>
</dbReference>
<dbReference type="Proteomes" id="UP000030763">
    <property type="component" value="Unassembled WGS sequence"/>
</dbReference>
<feature type="region of interest" description="Disordered" evidence="5">
    <location>
        <begin position="34"/>
        <end position="54"/>
    </location>
</feature>
<dbReference type="PANTHER" id="PTHR11552:SF147">
    <property type="entry name" value="CHOLINE DEHYDROGENASE, MITOCHONDRIAL"/>
    <property type="match status" value="1"/>
</dbReference>
<dbReference type="InterPro" id="IPR000172">
    <property type="entry name" value="GMC_OxRdtase_N"/>
</dbReference>
<dbReference type="SUPFAM" id="SSF51905">
    <property type="entry name" value="FAD/NAD(P)-binding domain"/>
    <property type="match status" value="1"/>
</dbReference>
<feature type="region of interest" description="Disordered" evidence="5">
    <location>
        <begin position="1307"/>
        <end position="1381"/>
    </location>
</feature>
<accession>U6M9G5</accession>
<feature type="compositionally biased region" description="Low complexity" evidence="5">
    <location>
        <begin position="1360"/>
        <end position="1379"/>
    </location>
</feature>
<keyword evidence="4" id="KW-0274">FAD</keyword>
<dbReference type="InterPro" id="IPR036188">
    <property type="entry name" value="FAD/NAD-bd_sf"/>
</dbReference>
<feature type="chain" id="PRO_5004673403" evidence="6">
    <location>
        <begin position="23"/>
        <end position="1919"/>
    </location>
</feature>